<feature type="domain" description="Aminoglycoside phosphotransferase" evidence="1">
    <location>
        <begin position="168"/>
        <end position="214"/>
    </location>
</feature>
<dbReference type="OrthoDB" id="2906425at2759"/>
<dbReference type="Proteomes" id="UP000323067">
    <property type="component" value="Chromosome vi"/>
</dbReference>
<dbReference type="InterPro" id="IPR002575">
    <property type="entry name" value="Aminoglycoside_PTrfase"/>
</dbReference>
<dbReference type="GO" id="GO:0016301">
    <property type="term" value="F:kinase activity"/>
    <property type="evidence" value="ECO:0007669"/>
    <property type="project" value="UniProtKB-KW"/>
</dbReference>
<dbReference type="EMBL" id="CP023323">
    <property type="protein sequence ID" value="ATY60220.1"/>
    <property type="molecule type" value="Genomic_DNA"/>
</dbReference>
<protein>
    <submittedName>
        <fullName evidence="2">Kinase-like domain</fullName>
    </submittedName>
</protein>
<keyword evidence="2" id="KW-0808">Transferase</keyword>
<name>A0A2H4SAS8_CORMI</name>
<evidence type="ECO:0000259" key="1">
    <source>
        <dbReference type="Pfam" id="PF01636"/>
    </source>
</evidence>
<proteinExistence type="predicted"/>
<reference evidence="2 3" key="1">
    <citation type="journal article" date="2017" name="BMC Genomics">
        <title>Chromosome level assembly and secondary metabolite potential of the parasitic fungus Cordyceps militaris.</title>
        <authorList>
            <person name="Kramer G.J."/>
            <person name="Nodwell J.R."/>
        </authorList>
    </citation>
    <scope>NUCLEOTIDE SEQUENCE [LARGE SCALE GENOMIC DNA]</scope>
    <source>
        <strain evidence="2 3">ATCC 34164</strain>
    </source>
</reference>
<dbReference type="InterPro" id="IPR051678">
    <property type="entry name" value="AGP_Transferase"/>
</dbReference>
<dbReference type="Pfam" id="PF01636">
    <property type="entry name" value="APH"/>
    <property type="match status" value="1"/>
</dbReference>
<dbReference type="VEuPathDB" id="FungiDB:A9K55_005386"/>
<dbReference type="InterPro" id="IPR011009">
    <property type="entry name" value="Kinase-like_dom_sf"/>
</dbReference>
<evidence type="ECO:0000313" key="2">
    <source>
        <dbReference type="EMBL" id="ATY60220.1"/>
    </source>
</evidence>
<dbReference type="VEuPathDB" id="FungiDB:CCM_03615"/>
<dbReference type="SUPFAM" id="SSF56112">
    <property type="entry name" value="Protein kinase-like (PK-like)"/>
    <property type="match status" value="1"/>
</dbReference>
<organism evidence="2 3">
    <name type="scientific">Cordyceps militaris</name>
    <name type="common">Caterpillar fungus</name>
    <name type="synonym">Clavaria militaris</name>
    <dbReference type="NCBI Taxonomy" id="73501"/>
    <lineage>
        <taxon>Eukaryota</taxon>
        <taxon>Fungi</taxon>
        <taxon>Dikarya</taxon>
        <taxon>Ascomycota</taxon>
        <taxon>Pezizomycotina</taxon>
        <taxon>Sordariomycetes</taxon>
        <taxon>Hypocreomycetidae</taxon>
        <taxon>Hypocreales</taxon>
        <taxon>Cordycipitaceae</taxon>
        <taxon>Cordyceps</taxon>
    </lineage>
</organism>
<dbReference type="PANTHER" id="PTHR21310:SF15">
    <property type="entry name" value="AMINOGLYCOSIDE PHOSPHOTRANSFERASE DOMAIN-CONTAINING PROTEIN"/>
    <property type="match status" value="1"/>
</dbReference>
<gene>
    <name evidence="2" type="ORF">A9K55_005386</name>
</gene>
<dbReference type="AlphaFoldDB" id="A0A2H4SAS8"/>
<sequence length="428" mass="47744">MEASKKPTAETADFASSAQKGKLHSSISSQLWLVFSELNHERITNEANALKLISEQTSIPVPRLLDHGELPDGRRYLVTEFIDGPTLKEMGSQCCSRPAGQKHTEEKPCKTCLHQAYSNALDFIGTIVLPQLADLRSHHRGINGFVMPPSWLTPDAQPPWKGKKSFKTLPSKNAEYVFQHGDIAPQNIIINRQTLQVEALIDWEHAGYFPPGMERWPGTLDIGAYRKRADGQADAISKFLLDEYLECYEEWTDKNELQKLVDAGELPDPGRQMEKKERDKPVLKNVVVDVIGLDALARLSCFAVCAPYLVCQRLAEATCAVLGRISDPDRTRKLADLVHDSAKVISLLLWASIENNEAPIVHGCAKAEPFHQSVIASFHSRFSSRAQKEVKAIPDRRCSLDENQRHCSLLSTTKAVSQTQASKLCVRT</sequence>
<evidence type="ECO:0000313" key="3">
    <source>
        <dbReference type="Proteomes" id="UP000323067"/>
    </source>
</evidence>
<accession>A0A2H4SAS8</accession>
<dbReference type="PANTHER" id="PTHR21310">
    <property type="entry name" value="AMINOGLYCOSIDE PHOSPHOTRANSFERASE-RELATED-RELATED"/>
    <property type="match status" value="1"/>
</dbReference>
<dbReference type="Gene3D" id="3.90.1200.10">
    <property type="match status" value="1"/>
</dbReference>
<keyword evidence="2" id="KW-0418">Kinase</keyword>